<dbReference type="GO" id="GO:0042273">
    <property type="term" value="P:ribosomal large subunit biogenesis"/>
    <property type="evidence" value="ECO:0007669"/>
    <property type="project" value="TreeGrafter"/>
</dbReference>
<feature type="region of interest" description="Disordered" evidence="8">
    <location>
        <begin position="203"/>
        <end position="224"/>
    </location>
</feature>
<feature type="compositionally biased region" description="Acidic residues" evidence="8">
    <location>
        <begin position="126"/>
        <end position="136"/>
    </location>
</feature>
<comment type="subcellular location">
    <subcellularLocation>
        <location evidence="2">Nucleus</location>
        <location evidence="2">Nucleolus</location>
    </subcellularLocation>
</comment>
<dbReference type="Proteomes" id="UP000183809">
    <property type="component" value="Unassembled WGS sequence"/>
</dbReference>
<reference evidence="9 10" key="1">
    <citation type="submission" date="2016-10" db="EMBL/GenBank/DDBJ databases">
        <title>Proteomics and genomics reveal pathogen-plant mechanisms compatible with a hemibiotrophic lifestyle of Diplodia corticola.</title>
        <authorList>
            <person name="Fernandes I."/>
            <person name="De Jonge R."/>
            <person name="Van De Peer Y."/>
            <person name="Devreese B."/>
            <person name="Alves A."/>
            <person name="Esteves A.C."/>
        </authorList>
    </citation>
    <scope>NUCLEOTIDE SEQUENCE [LARGE SCALE GENOMIC DNA]</scope>
    <source>
        <strain evidence="9 10">CBS 112549</strain>
    </source>
</reference>
<evidence type="ECO:0000256" key="7">
    <source>
        <dbReference type="ARBA" id="ARBA00023274"/>
    </source>
</evidence>
<accession>A0A1J9QXW4</accession>
<organism evidence="9 10">
    <name type="scientific">Diplodia corticola</name>
    <dbReference type="NCBI Taxonomy" id="236234"/>
    <lineage>
        <taxon>Eukaryota</taxon>
        <taxon>Fungi</taxon>
        <taxon>Dikarya</taxon>
        <taxon>Ascomycota</taxon>
        <taxon>Pezizomycotina</taxon>
        <taxon>Dothideomycetes</taxon>
        <taxon>Dothideomycetes incertae sedis</taxon>
        <taxon>Botryosphaeriales</taxon>
        <taxon>Botryosphaeriaceae</taxon>
        <taxon>Diplodia</taxon>
    </lineage>
</organism>
<dbReference type="PANTHER" id="PTHR13243">
    <property type="entry name" value="HSPC111 PROTEIN-RELATED"/>
    <property type="match status" value="1"/>
</dbReference>
<evidence type="ECO:0000256" key="6">
    <source>
        <dbReference type="ARBA" id="ARBA00023242"/>
    </source>
</evidence>
<dbReference type="STRING" id="236234.A0A1J9QXW4"/>
<sequence length="236" mass="26284">MGRELQKRKNRSSISKVRKKPKSKKRVLNNPIIAANWNKHETLTQNYRRLGLTTKLNSVTGGVEKTATSLETPNNVAAPLAVNPKTRASAGGVKTAEARLERDPQTGEMRLVDDGTRPNPLNDPLNDLDDDDDDEAGAEWQGITQHDAPAVDPATAGKSANAVVRQLEELATAGAKRKAPRKQSGREVEWLERLVAKYGDDYGRMSRDMKLNPMQQTAADIKRRVEKWRKSRQEVI</sequence>
<comment type="function">
    <text evidence="1">Involved in the biogenesis of the 60S ribosomal subunit.</text>
</comment>
<dbReference type="GeneID" id="31014702"/>
<dbReference type="EMBL" id="MNUE01000032">
    <property type="protein sequence ID" value="OJD33209.1"/>
    <property type="molecule type" value="Genomic_DNA"/>
</dbReference>
<dbReference type="RefSeq" id="XP_020129469.1">
    <property type="nucleotide sequence ID" value="XM_020274441.1"/>
</dbReference>
<evidence type="ECO:0000313" key="9">
    <source>
        <dbReference type="EMBL" id="OJD33209.1"/>
    </source>
</evidence>
<keyword evidence="6" id="KW-0539">Nucleus</keyword>
<dbReference type="OrthoDB" id="285729at2759"/>
<keyword evidence="7" id="KW-0687">Ribonucleoprotein</keyword>
<comment type="similarity">
    <text evidence="3">Belongs to the NOP16 family.</text>
</comment>
<dbReference type="Pfam" id="PF09420">
    <property type="entry name" value="Nop16"/>
    <property type="match status" value="1"/>
</dbReference>
<dbReference type="GO" id="GO:1990904">
    <property type="term" value="C:ribonucleoprotein complex"/>
    <property type="evidence" value="ECO:0007669"/>
    <property type="project" value="UniProtKB-KW"/>
</dbReference>
<proteinExistence type="inferred from homology"/>
<feature type="compositionally biased region" description="Basic residues" evidence="8">
    <location>
        <begin position="8"/>
        <end position="27"/>
    </location>
</feature>
<name>A0A1J9QXW4_9PEZI</name>
<gene>
    <name evidence="9" type="ORF">BKCO1_3200050</name>
</gene>
<dbReference type="GO" id="GO:0005730">
    <property type="term" value="C:nucleolus"/>
    <property type="evidence" value="ECO:0007669"/>
    <property type="project" value="UniProtKB-SubCell"/>
</dbReference>
<keyword evidence="10" id="KW-1185">Reference proteome</keyword>
<comment type="caution">
    <text evidence="9">The sequence shown here is derived from an EMBL/GenBank/DDBJ whole genome shotgun (WGS) entry which is preliminary data.</text>
</comment>
<feature type="region of interest" description="Disordered" evidence="8">
    <location>
        <begin position="87"/>
        <end position="136"/>
    </location>
</feature>
<evidence type="ECO:0000256" key="2">
    <source>
        <dbReference type="ARBA" id="ARBA00004604"/>
    </source>
</evidence>
<dbReference type="InterPro" id="IPR019002">
    <property type="entry name" value="Ribosome_biogenesis_Nop16"/>
</dbReference>
<evidence type="ECO:0000256" key="8">
    <source>
        <dbReference type="SAM" id="MobiDB-lite"/>
    </source>
</evidence>
<feature type="compositionally biased region" description="Basic and acidic residues" evidence="8">
    <location>
        <begin position="96"/>
        <end position="116"/>
    </location>
</feature>
<feature type="region of interest" description="Disordered" evidence="8">
    <location>
        <begin position="1"/>
        <end position="27"/>
    </location>
</feature>
<protein>
    <recommendedName>
        <fullName evidence="5">Nucleolar protein 16</fullName>
    </recommendedName>
</protein>
<dbReference type="PANTHER" id="PTHR13243:SF1">
    <property type="entry name" value="NUCLEOLAR PROTEIN 16"/>
    <property type="match status" value="1"/>
</dbReference>
<evidence type="ECO:0000313" key="10">
    <source>
        <dbReference type="Proteomes" id="UP000183809"/>
    </source>
</evidence>
<evidence type="ECO:0000256" key="4">
    <source>
        <dbReference type="ARBA" id="ARBA00011187"/>
    </source>
</evidence>
<dbReference type="AlphaFoldDB" id="A0A1J9QXW4"/>
<evidence type="ECO:0000256" key="3">
    <source>
        <dbReference type="ARBA" id="ARBA00008479"/>
    </source>
</evidence>
<evidence type="ECO:0000256" key="1">
    <source>
        <dbReference type="ARBA" id="ARBA00002889"/>
    </source>
</evidence>
<evidence type="ECO:0000256" key="5">
    <source>
        <dbReference type="ARBA" id="ARBA00015522"/>
    </source>
</evidence>
<comment type="subunit">
    <text evidence="4">Component of the pre-66S ribosomal particle.</text>
</comment>